<gene>
    <name evidence="1" type="ORF">CDAR_216651</name>
</gene>
<dbReference type="AlphaFoldDB" id="A0AAV4QSF1"/>
<reference evidence="1 2" key="1">
    <citation type="submission" date="2021-06" db="EMBL/GenBank/DDBJ databases">
        <title>Caerostris darwini draft genome.</title>
        <authorList>
            <person name="Kono N."/>
            <person name="Arakawa K."/>
        </authorList>
    </citation>
    <scope>NUCLEOTIDE SEQUENCE [LARGE SCALE GENOMIC DNA]</scope>
</reference>
<dbReference type="EMBL" id="BPLQ01004861">
    <property type="protein sequence ID" value="GIY11057.1"/>
    <property type="molecule type" value="Genomic_DNA"/>
</dbReference>
<dbReference type="Proteomes" id="UP001054837">
    <property type="component" value="Unassembled WGS sequence"/>
</dbReference>
<evidence type="ECO:0000313" key="2">
    <source>
        <dbReference type="Proteomes" id="UP001054837"/>
    </source>
</evidence>
<protein>
    <submittedName>
        <fullName evidence="1">Uncharacterized protein</fullName>
    </submittedName>
</protein>
<evidence type="ECO:0000313" key="1">
    <source>
        <dbReference type="EMBL" id="GIY11057.1"/>
    </source>
</evidence>
<keyword evidence="2" id="KW-1185">Reference proteome</keyword>
<sequence length="113" mass="13267">MVQITLGRNKHRIKKSVQLTSGANTFCLKKKTRRICNSYLQNNFQGCHEWVEICINLHTFEFKTLFPFHKVVHLTEFFNQSGKQKGIVLCVEKVQLQTRLPKNAEGRLQLLFF</sequence>
<proteinExistence type="predicted"/>
<accession>A0AAV4QSF1</accession>
<organism evidence="1 2">
    <name type="scientific">Caerostris darwini</name>
    <dbReference type="NCBI Taxonomy" id="1538125"/>
    <lineage>
        <taxon>Eukaryota</taxon>
        <taxon>Metazoa</taxon>
        <taxon>Ecdysozoa</taxon>
        <taxon>Arthropoda</taxon>
        <taxon>Chelicerata</taxon>
        <taxon>Arachnida</taxon>
        <taxon>Araneae</taxon>
        <taxon>Araneomorphae</taxon>
        <taxon>Entelegynae</taxon>
        <taxon>Araneoidea</taxon>
        <taxon>Araneidae</taxon>
        <taxon>Caerostris</taxon>
    </lineage>
</organism>
<comment type="caution">
    <text evidence="1">The sequence shown here is derived from an EMBL/GenBank/DDBJ whole genome shotgun (WGS) entry which is preliminary data.</text>
</comment>
<name>A0AAV4QSF1_9ARAC</name>